<feature type="binding site" evidence="8">
    <location>
        <position position="119"/>
    </location>
    <ligand>
        <name>phosphoenolpyruvate</name>
        <dbReference type="ChEBI" id="CHEBI:58702"/>
    </ligand>
</feature>
<comment type="caution">
    <text evidence="10">The sequence shown here is derived from an EMBL/GenBank/DDBJ whole genome shotgun (WGS) entry which is preliminary data.</text>
</comment>
<dbReference type="RefSeq" id="WP_183539930.1">
    <property type="nucleotide sequence ID" value="NZ_DASWOY010000053.1"/>
</dbReference>
<evidence type="ECO:0000256" key="5">
    <source>
        <dbReference type="ARBA" id="ARBA00022679"/>
    </source>
</evidence>
<comment type="subcellular location">
    <subcellularLocation>
        <location evidence="8">Cytoplasm</location>
    </subcellularLocation>
</comment>
<dbReference type="GO" id="GO:0005737">
    <property type="term" value="C:cytoplasm"/>
    <property type="evidence" value="ECO:0007669"/>
    <property type="project" value="UniProtKB-SubCell"/>
</dbReference>
<comment type="subunit">
    <text evidence="8">Monomer.</text>
</comment>
<evidence type="ECO:0000256" key="3">
    <source>
        <dbReference type="ARBA" id="ARBA00022490"/>
    </source>
</evidence>
<dbReference type="GO" id="GO:0009423">
    <property type="term" value="P:chorismate biosynthetic process"/>
    <property type="evidence" value="ECO:0007669"/>
    <property type="project" value="UniProtKB-UniRule"/>
</dbReference>
<comment type="function">
    <text evidence="8">Catalyzes the transfer of the enolpyruvyl moiety of phosphoenolpyruvate (PEP) to the 5-hydroxyl of shikimate-3-phosphate (S3P) to produce enolpyruvyl shikimate-3-phosphate and inorganic phosphate.</text>
</comment>
<evidence type="ECO:0000256" key="7">
    <source>
        <dbReference type="ARBA" id="ARBA00044633"/>
    </source>
</evidence>
<evidence type="ECO:0000256" key="2">
    <source>
        <dbReference type="ARBA" id="ARBA00009948"/>
    </source>
</evidence>
<dbReference type="HAMAP" id="MF_00210">
    <property type="entry name" value="EPSP_synth"/>
    <property type="match status" value="1"/>
</dbReference>
<gene>
    <name evidence="8" type="primary">aroA</name>
    <name evidence="10" type="ORF">HNQ37_001042</name>
</gene>
<feature type="binding site" evidence="8">
    <location>
        <position position="21"/>
    </location>
    <ligand>
        <name>3-phosphoshikimate</name>
        <dbReference type="ChEBI" id="CHEBI:145989"/>
    </ligand>
</feature>
<accession>A0A841CAD8</accession>
<keyword evidence="5 8" id="KW-0808">Transferase</keyword>
<dbReference type="InterPro" id="IPR036968">
    <property type="entry name" value="Enolpyruvate_Tfrase_sf"/>
</dbReference>
<evidence type="ECO:0000256" key="4">
    <source>
        <dbReference type="ARBA" id="ARBA00022605"/>
    </source>
</evidence>
<dbReference type="InterPro" id="IPR006264">
    <property type="entry name" value="EPSP_synthase"/>
</dbReference>
<dbReference type="GO" id="GO:0003866">
    <property type="term" value="F:3-phosphoshikimate 1-carboxyvinyltransferase activity"/>
    <property type="evidence" value="ECO:0007669"/>
    <property type="project" value="UniProtKB-UniRule"/>
</dbReference>
<feature type="binding site" evidence="8">
    <location>
        <position position="166"/>
    </location>
    <ligand>
        <name>3-phosphoshikimate</name>
        <dbReference type="ChEBI" id="CHEBI:145989"/>
    </ligand>
</feature>
<dbReference type="PIRSF" id="PIRSF000505">
    <property type="entry name" value="EPSPS"/>
    <property type="match status" value="1"/>
</dbReference>
<dbReference type="PANTHER" id="PTHR21090">
    <property type="entry name" value="AROM/DEHYDROQUINATE SYNTHASE"/>
    <property type="match status" value="1"/>
</dbReference>
<dbReference type="InterPro" id="IPR013792">
    <property type="entry name" value="RNA3'P_cycl/enolpyr_Trfase_a/b"/>
</dbReference>
<dbReference type="CDD" id="cd01556">
    <property type="entry name" value="EPSP_synthase"/>
    <property type="match status" value="1"/>
</dbReference>
<dbReference type="Gene3D" id="3.65.10.10">
    <property type="entry name" value="Enolpyruvate transferase domain"/>
    <property type="match status" value="2"/>
</dbReference>
<feature type="binding site" evidence="8">
    <location>
        <position position="384"/>
    </location>
    <ligand>
        <name>phosphoenolpyruvate</name>
        <dbReference type="ChEBI" id="CHEBI:58702"/>
    </ligand>
</feature>
<dbReference type="InterPro" id="IPR001986">
    <property type="entry name" value="Enolpyruvate_Tfrase_dom"/>
</dbReference>
<dbReference type="GO" id="GO:0009073">
    <property type="term" value="P:aromatic amino acid family biosynthetic process"/>
    <property type="evidence" value="ECO:0007669"/>
    <property type="project" value="UniProtKB-KW"/>
</dbReference>
<feature type="binding site" evidence="8">
    <location>
        <position position="166"/>
    </location>
    <ligand>
        <name>phosphoenolpyruvate</name>
        <dbReference type="ChEBI" id="CHEBI:58702"/>
    </ligand>
</feature>
<evidence type="ECO:0000256" key="1">
    <source>
        <dbReference type="ARBA" id="ARBA00004811"/>
    </source>
</evidence>
<feature type="domain" description="Enolpyruvate transferase" evidence="9">
    <location>
        <begin position="8"/>
        <end position="421"/>
    </location>
</feature>
<dbReference type="EC" id="2.5.1.19" evidence="8"/>
<keyword evidence="6 8" id="KW-0057">Aromatic amino acid biosynthesis</keyword>
<organism evidence="10 11">
    <name type="scientific">Lactovum miscens</name>
    <dbReference type="NCBI Taxonomy" id="190387"/>
    <lineage>
        <taxon>Bacteria</taxon>
        <taxon>Bacillati</taxon>
        <taxon>Bacillota</taxon>
        <taxon>Bacilli</taxon>
        <taxon>Lactobacillales</taxon>
        <taxon>Streptococcaceae</taxon>
        <taxon>Lactovum</taxon>
    </lineage>
</organism>
<dbReference type="PROSITE" id="PS00885">
    <property type="entry name" value="EPSP_SYNTHASE_2"/>
    <property type="match status" value="1"/>
</dbReference>
<dbReference type="Proteomes" id="UP000562464">
    <property type="component" value="Unassembled WGS sequence"/>
</dbReference>
<dbReference type="EMBL" id="JACHHV010000015">
    <property type="protein sequence ID" value="MBB5888150.1"/>
    <property type="molecule type" value="Genomic_DNA"/>
</dbReference>
<feature type="binding site" evidence="8">
    <location>
        <position position="338"/>
    </location>
    <ligand>
        <name>3-phosphoshikimate</name>
        <dbReference type="ChEBI" id="CHEBI:145989"/>
    </ligand>
</feature>
<dbReference type="NCBIfam" id="TIGR01356">
    <property type="entry name" value="aroA"/>
    <property type="match status" value="1"/>
</dbReference>
<dbReference type="FunFam" id="3.65.10.10:FF:000005">
    <property type="entry name" value="3-phosphoshikimate 1-carboxyvinyltransferase"/>
    <property type="match status" value="1"/>
</dbReference>
<protein>
    <recommendedName>
        <fullName evidence="8">3-phosphoshikimate 1-carboxyvinyltransferase</fullName>
        <ecNumber evidence="8">2.5.1.19</ecNumber>
    </recommendedName>
    <alternativeName>
        <fullName evidence="8">5-enolpyruvylshikimate-3-phosphate synthase</fullName>
        <shortName evidence="8">EPSP synthase</shortName>
        <shortName evidence="8">EPSPS</shortName>
    </alternativeName>
</protein>
<proteinExistence type="inferred from homology"/>
<feature type="binding site" evidence="8">
    <location>
        <position position="25"/>
    </location>
    <ligand>
        <name>3-phosphoshikimate</name>
        <dbReference type="ChEBI" id="CHEBI:145989"/>
    </ligand>
</feature>
<evidence type="ECO:0000256" key="8">
    <source>
        <dbReference type="HAMAP-Rule" id="MF_00210"/>
    </source>
</evidence>
<feature type="binding site" evidence="8">
    <location>
        <position position="91"/>
    </location>
    <ligand>
        <name>phosphoenolpyruvate</name>
        <dbReference type="ChEBI" id="CHEBI:58702"/>
    </ligand>
</feature>
<dbReference type="Pfam" id="PF00275">
    <property type="entry name" value="EPSP_synthase"/>
    <property type="match status" value="1"/>
</dbReference>
<evidence type="ECO:0000313" key="11">
    <source>
        <dbReference type="Proteomes" id="UP000562464"/>
    </source>
</evidence>
<feature type="binding site" evidence="8">
    <location>
        <position position="342"/>
    </location>
    <ligand>
        <name>phosphoenolpyruvate</name>
        <dbReference type="ChEBI" id="CHEBI:58702"/>
    </ligand>
</feature>
<keyword evidence="3 8" id="KW-0963">Cytoplasm</keyword>
<feature type="binding site" evidence="8">
    <location>
        <position position="20"/>
    </location>
    <ligand>
        <name>3-phosphoshikimate</name>
        <dbReference type="ChEBI" id="CHEBI:145989"/>
    </ligand>
</feature>
<dbReference type="AlphaFoldDB" id="A0A841CAD8"/>
<evidence type="ECO:0000256" key="6">
    <source>
        <dbReference type="ARBA" id="ARBA00023141"/>
    </source>
</evidence>
<evidence type="ECO:0000259" key="9">
    <source>
        <dbReference type="Pfam" id="PF00275"/>
    </source>
</evidence>
<dbReference type="PROSITE" id="PS00104">
    <property type="entry name" value="EPSP_SYNTHASE_1"/>
    <property type="match status" value="1"/>
</dbReference>
<keyword evidence="11" id="KW-1185">Reference proteome</keyword>
<dbReference type="SUPFAM" id="SSF55205">
    <property type="entry name" value="EPT/RTPC-like"/>
    <property type="match status" value="1"/>
</dbReference>
<dbReference type="UniPathway" id="UPA00053">
    <property type="reaction ID" value="UER00089"/>
</dbReference>
<feature type="binding site" evidence="8">
    <location>
        <position position="311"/>
    </location>
    <ligand>
        <name>3-phosphoshikimate</name>
        <dbReference type="ChEBI" id="CHEBI:145989"/>
    </ligand>
</feature>
<keyword evidence="4 8" id="KW-0028">Amino-acid biosynthesis</keyword>
<feature type="active site" description="Proton acceptor" evidence="8">
    <location>
        <position position="311"/>
    </location>
</feature>
<sequence>MKITKLMNPLKGEIELPSDKSISHRAVMFGSIAKGKTIIHRLLLSADVKTTLSAFQKMGVKMKFVGDDLEIEGSNFHLTQPRTSLDFGNSGTTARLLMGILASQNFETHLVGDESLLKRPMNRVAIPLSLMGADVRAQGSQATLPVTIKGGHLNPINYEIPVASAQVKTSLIFAALRAQGKSHFIEQLQTRDHTERMLPLFGGKIEVKDLEIKVSGPQNLFGTTLTVPGDFSSASFWIVATLIVPGSELLLKKVGVNPTRTGLLDIVKTMGAKIELLNFDHSHETADIHVTYTGDLRGIEISGELIPRCIDELPILSLLATQATGETVIKNAKELRFKESDRISSVTSLLKSMGADITPYEDGMIIVGKTDLSSSEVEANKDHRLMMTAVIAGLIAENGNNLPDNIEEIISTSYPTFFEDLRKICQ</sequence>
<dbReference type="PANTHER" id="PTHR21090:SF5">
    <property type="entry name" value="PENTAFUNCTIONAL AROM POLYPEPTIDE"/>
    <property type="match status" value="1"/>
</dbReference>
<comment type="pathway">
    <text evidence="1 8">Metabolic intermediate biosynthesis; chorismate biosynthesis; chorismate from D-erythrose 4-phosphate and phosphoenolpyruvate: step 6/7.</text>
</comment>
<dbReference type="GO" id="GO:0008652">
    <property type="term" value="P:amino acid biosynthetic process"/>
    <property type="evidence" value="ECO:0007669"/>
    <property type="project" value="UniProtKB-KW"/>
</dbReference>
<evidence type="ECO:0000313" key="10">
    <source>
        <dbReference type="EMBL" id="MBB5888150.1"/>
    </source>
</evidence>
<feature type="binding site" evidence="8">
    <location>
        <position position="164"/>
    </location>
    <ligand>
        <name>3-phosphoshikimate</name>
        <dbReference type="ChEBI" id="CHEBI:145989"/>
    </ligand>
</feature>
<comment type="catalytic activity">
    <reaction evidence="7">
        <text>3-phosphoshikimate + phosphoenolpyruvate = 5-O-(1-carboxyvinyl)-3-phosphoshikimate + phosphate</text>
        <dbReference type="Rhea" id="RHEA:21256"/>
        <dbReference type="ChEBI" id="CHEBI:43474"/>
        <dbReference type="ChEBI" id="CHEBI:57701"/>
        <dbReference type="ChEBI" id="CHEBI:58702"/>
        <dbReference type="ChEBI" id="CHEBI:145989"/>
        <dbReference type="EC" id="2.5.1.19"/>
    </reaction>
    <physiologicalReaction direction="left-to-right" evidence="7">
        <dbReference type="Rhea" id="RHEA:21257"/>
    </physiologicalReaction>
</comment>
<comment type="similarity">
    <text evidence="2 8">Belongs to the EPSP synthase family.</text>
</comment>
<reference evidence="10 11" key="1">
    <citation type="submission" date="2020-08" db="EMBL/GenBank/DDBJ databases">
        <title>Genomic Encyclopedia of Type Strains, Phase IV (KMG-IV): sequencing the most valuable type-strain genomes for metagenomic binning, comparative biology and taxonomic classification.</title>
        <authorList>
            <person name="Goeker M."/>
        </authorList>
    </citation>
    <scope>NUCLEOTIDE SEQUENCE [LARGE SCALE GENOMIC DNA]</scope>
    <source>
        <strain evidence="10 11">DSM 14925</strain>
    </source>
</reference>
<comment type="caution">
    <text evidence="8">Lacks conserved residue(s) required for the propagation of feature annotation.</text>
</comment>
<name>A0A841CAD8_9LACT</name>
<dbReference type="InterPro" id="IPR023193">
    <property type="entry name" value="EPSP_synthase_CS"/>
</dbReference>
<feature type="binding site" evidence="8">
    <location>
        <position position="20"/>
    </location>
    <ligand>
        <name>phosphoenolpyruvate</name>
        <dbReference type="ChEBI" id="CHEBI:58702"/>
    </ligand>
</feature>